<name>A6WGV0_KINRD</name>
<dbReference type="AlphaFoldDB" id="A6WGV0"/>
<accession>A6WGV0</accession>
<protein>
    <submittedName>
        <fullName evidence="2">Peptidase M15B and M15C DD-carboxypeptidase VanY/endolysin</fullName>
    </submittedName>
</protein>
<dbReference type="EMBL" id="CP000751">
    <property type="protein sequence ID" value="ABS06039.1"/>
    <property type="molecule type" value="Genomic_DNA"/>
</dbReference>
<dbReference type="InterPro" id="IPR052179">
    <property type="entry name" value="DD-CPase-like"/>
</dbReference>
<dbReference type="CDD" id="cd14814">
    <property type="entry name" value="Peptidase_M15"/>
    <property type="match status" value="1"/>
</dbReference>
<dbReference type="OrthoDB" id="5496837at2"/>
<evidence type="ECO:0000259" key="1">
    <source>
        <dbReference type="Pfam" id="PF02557"/>
    </source>
</evidence>
<keyword evidence="2" id="KW-0614">Plasmid</keyword>
<dbReference type="HOGENOM" id="CLU_116589_0_0_11"/>
<dbReference type="Proteomes" id="UP000001116">
    <property type="component" value="Plasmid pKRAD01"/>
</dbReference>
<dbReference type="InterPro" id="IPR009045">
    <property type="entry name" value="Zn_M74/Hedgehog-like"/>
</dbReference>
<dbReference type="PANTHER" id="PTHR34385">
    <property type="entry name" value="D-ALANYL-D-ALANINE CARBOXYPEPTIDASE"/>
    <property type="match status" value="1"/>
</dbReference>
<dbReference type="Gene3D" id="3.30.1380.10">
    <property type="match status" value="1"/>
</dbReference>
<dbReference type="GO" id="GO:0004180">
    <property type="term" value="F:carboxypeptidase activity"/>
    <property type="evidence" value="ECO:0007669"/>
    <property type="project" value="UniProtKB-KW"/>
</dbReference>
<gene>
    <name evidence="2" type="ordered locus">Krad_4580</name>
</gene>
<dbReference type="PANTHER" id="PTHR34385:SF1">
    <property type="entry name" value="PEPTIDOGLYCAN L-ALANYL-D-GLUTAMATE ENDOPEPTIDASE CWLK"/>
    <property type="match status" value="1"/>
</dbReference>
<dbReference type="Pfam" id="PF02557">
    <property type="entry name" value="VanY"/>
    <property type="match status" value="1"/>
</dbReference>
<organism evidence="2 3">
    <name type="scientific">Kineococcus radiotolerans (strain ATCC BAA-149 / DSM 14245 / SRS30216)</name>
    <dbReference type="NCBI Taxonomy" id="266940"/>
    <lineage>
        <taxon>Bacteria</taxon>
        <taxon>Bacillati</taxon>
        <taxon>Actinomycetota</taxon>
        <taxon>Actinomycetes</taxon>
        <taxon>Kineosporiales</taxon>
        <taxon>Kineosporiaceae</taxon>
        <taxon>Kineococcus</taxon>
    </lineage>
</organism>
<dbReference type="RefSeq" id="WP_012001983.1">
    <property type="nucleotide sequence ID" value="NC_009806.1"/>
</dbReference>
<dbReference type="InterPro" id="IPR003709">
    <property type="entry name" value="VanY-like_core_dom"/>
</dbReference>
<proteinExistence type="predicted"/>
<evidence type="ECO:0000313" key="3">
    <source>
        <dbReference type="Proteomes" id="UP000001116"/>
    </source>
</evidence>
<dbReference type="KEGG" id="kra:Krad_4580"/>
<keyword evidence="3" id="KW-1185">Reference proteome</keyword>
<sequence length="246" mass="24829">MDGISSVTSRIAEIQALIGSLQPAAPVRVLGTTSGAAVNGTAAARNGLSSGASTGRSGDASGLTFASALSQSIATRTSSGGLLNGVPSAASAGTVSAAAGGVSSTGARSTVGLRTADGVPLALAGYGNGKVPAAALSSIGQGSHTMWAPAAQAYQQLRAAAARDGITIKATDSYRSYEQQVDLARRKGLYSQGGLAAKPGTSEHGWGLSLDLDLSPKALNWMRTHSKEYGFAENVPREPWHWTFTP</sequence>
<evidence type="ECO:0000313" key="2">
    <source>
        <dbReference type="EMBL" id="ABS06039.1"/>
    </source>
</evidence>
<feature type="domain" description="D-alanyl-D-alanine carboxypeptidase-like core" evidence="1">
    <location>
        <begin position="145"/>
        <end position="245"/>
    </location>
</feature>
<geneLocation type="plasmid" evidence="2 3">
    <name>pKRAD01</name>
</geneLocation>
<dbReference type="SUPFAM" id="SSF55166">
    <property type="entry name" value="Hedgehog/DD-peptidase"/>
    <property type="match status" value="1"/>
</dbReference>
<reference evidence="3" key="1">
    <citation type="journal article" date="2008" name="PLoS ONE">
        <title>Survival in nuclear waste, extreme resistance, and potential applications gleaned from the genome sequence of Kineococcus radiotolerans SRS30216.</title>
        <authorList>
            <person name="Bagwell C.E."/>
            <person name="Bhat S."/>
            <person name="Hawkins G.M."/>
            <person name="Smith B.W."/>
            <person name="Biswas T."/>
            <person name="Hoover T.R."/>
            <person name="Saunders E."/>
            <person name="Han C.S."/>
            <person name="Tsodikov O.V."/>
            <person name="Shimkets L.J."/>
        </authorList>
    </citation>
    <scope>NUCLEOTIDE SEQUENCE [LARGE SCALE GENOMIC DNA]</scope>
    <source>
        <strain evidence="3">ATCC BAA-149 / DSM 14245 / SRS30216</strain>
    </source>
</reference>
<dbReference type="GO" id="GO:0006508">
    <property type="term" value="P:proteolysis"/>
    <property type="evidence" value="ECO:0007669"/>
    <property type="project" value="InterPro"/>
</dbReference>